<dbReference type="STRING" id="137246.A0A401TIC5"/>
<feature type="non-terminal residue" evidence="1">
    <location>
        <position position="70"/>
    </location>
</feature>
<proteinExistence type="predicted"/>
<gene>
    <name evidence="1" type="ORF">chiPu_0026149</name>
</gene>
<protein>
    <submittedName>
        <fullName evidence="1">Uncharacterized protein</fullName>
    </submittedName>
</protein>
<evidence type="ECO:0000313" key="1">
    <source>
        <dbReference type="EMBL" id="GCC42356.1"/>
    </source>
</evidence>
<sequence>DGPEDSKKFQSVFKVAPSKWEAVDEAALESQAVTTSKWELFDQPTESEEDEQPVYVEILTYNNEQTLELG</sequence>
<reference evidence="1 2" key="1">
    <citation type="journal article" date="2018" name="Nat. Ecol. Evol.">
        <title>Shark genomes provide insights into elasmobranch evolution and the origin of vertebrates.</title>
        <authorList>
            <person name="Hara Y"/>
            <person name="Yamaguchi K"/>
            <person name="Onimaru K"/>
            <person name="Kadota M"/>
            <person name="Koyanagi M"/>
            <person name="Keeley SD"/>
            <person name="Tatsumi K"/>
            <person name="Tanaka K"/>
            <person name="Motone F"/>
            <person name="Kageyama Y"/>
            <person name="Nozu R"/>
            <person name="Adachi N"/>
            <person name="Nishimura O"/>
            <person name="Nakagawa R"/>
            <person name="Tanegashima C"/>
            <person name="Kiyatake I"/>
            <person name="Matsumoto R"/>
            <person name="Murakumo K"/>
            <person name="Nishida K"/>
            <person name="Terakita A"/>
            <person name="Kuratani S"/>
            <person name="Sato K"/>
            <person name="Hyodo S Kuraku.S."/>
        </authorList>
    </citation>
    <scope>NUCLEOTIDE SEQUENCE [LARGE SCALE GENOMIC DNA]</scope>
</reference>
<feature type="non-terminal residue" evidence="1">
    <location>
        <position position="1"/>
    </location>
</feature>
<evidence type="ECO:0000313" key="2">
    <source>
        <dbReference type="Proteomes" id="UP000287033"/>
    </source>
</evidence>
<dbReference type="Proteomes" id="UP000287033">
    <property type="component" value="Unassembled WGS sequence"/>
</dbReference>
<name>A0A401TIC5_CHIPU</name>
<comment type="caution">
    <text evidence="1">The sequence shown here is derived from an EMBL/GenBank/DDBJ whole genome shotgun (WGS) entry which is preliminary data.</text>
</comment>
<dbReference type="AlphaFoldDB" id="A0A401TIC5"/>
<organism evidence="1 2">
    <name type="scientific">Chiloscyllium punctatum</name>
    <name type="common">Brownbanded bambooshark</name>
    <name type="synonym">Hemiscyllium punctatum</name>
    <dbReference type="NCBI Taxonomy" id="137246"/>
    <lineage>
        <taxon>Eukaryota</taxon>
        <taxon>Metazoa</taxon>
        <taxon>Chordata</taxon>
        <taxon>Craniata</taxon>
        <taxon>Vertebrata</taxon>
        <taxon>Chondrichthyes</taxon>
        <taxon>Elasmobranchii</taxon>
        <taxon>Galeomorphii</taxon>
        <taxon>Galeoidea</taxon>
        <taxon>Orectolobiformes</taxon>
        <taxon>Hemiscylliidae</taxon>
        <taxon>Chiloscyllium</taxon>
    </lineage>
</organism>
<dbReference type="EMBL" id="BEZZ01073385">
    <property type="protein sequence ID" value="GCC42356.1"/>
    <property type="molecule type" value="Genomic_DNA"/>
</dbReference>
<dbReference type="OrthoDB" id="377209at2759"/>
<accession>A0A401TIC5</accession>
<keyword evidence="2" id="KW-1185">Reference proteome</keyword>